<dbReference type="RefSeq" id="XP_001455396.1">
    <property type="nucleotide sequence ID" value="XM_001455359.1"/>
</dbReference>
<reference evidence="1 2" key="1">
    <citation type="journal article" date="2006" name="Nature">
        <title>Global trends of whole-genome duplications revealed by the ciliate Paramecium tetraurelia.</title>
        <authorList>
            <consortium name="Genoscope"/>
            <person name="Aury J.-M."/>
            <person name="Jaillon O."/>
            <person name="Duret L."/>
            <person name="Noel B."/>
            <person name="Jubin C."/>
            <person name="Porcel B.M."/>
            <person name="Segurens B."/>
            <person name="Daubin V."/>
            <person name="Anthouard V."/>
            <person name="Aiach N."/>
            <person name="Arnaiz O."/>
            <person name="Billaut A."/>
            <person name="Beisson J."/>
            <person name="Blanc I."/>
            <person name="Bouhouche K."/>
            <person name="Camara F."/>
            <person name="Duharcourt S."/>
            <person name="Guigo R."/>
            <person name="Gogendeau D."/>
            <person name="Katinka M."/>
            <person name="Keller A.-M."/>
            <person name="Kissmehl R."/>
            <person name="Klotz C."/>
            <person name="Koll F."/>
            <person name="Le Moue A."/>
            <person name="Lepere C."/>
            <person name="Malinsky S."/>
            <person name="Nowacki M."/>
            <person name="Nowak J.K."/>
            <person name="Plattner H."/>
            <person name="Poulain J."/>
            <person name="Ruiz F."/>
            <person name="Serrano V."/>
            <person name="Zagulski M."/>
            <person name="Dessen P."/>
            <person name="Betermier M."/>
            <person name="Weissenbach J."/>
            <person name="Scarpelli C."/>
            <person name="Schachter V."/>
            <person name="Sperling L."/>
            <person name="Meyer E."/>
            <person name="Cohen J."/>
            <person name="Wincker P."/>
        </authorList>
    </citation>
    <scope>NUCLEOTIDE SEQUENCE [LARGE SCALE GENOMIC DNA]</scope>
    <source>
        <strain evidence="1 2">Stock d4-2</strain>
    </source>
</reference>
<gene>
    <name evidence="1" type="ORF">GSPATT00002967001</name>
</gene>
<name>A0DY82_PARTE</name>
<keyword evidence="2" id="KW-1185">Reference proteome</keyword>
<evidence type="ECO:0000313" key="1">
    <source>
        <dbReference type="EMBL" id="CAK87999.1"/>
    </source>
</evidence>
<evidence type="ECO:0000313" key="2">
    <source>
        <dbReference type="Proteomes" id="UP000000600"/>
    </source>
</evidence>
<dbReference type="InParanoid" id="A0DY82"/>
<dbReference type="AlphaFoldDB" id="A0DY82"/>
<dbReference type="Proteomes" id="UP000000600">
    <property type="component" value="Unassembled WGS sequence"/>
</dbReference>
<accession>A0DY82</accession>
<dbReference type="GeneID" id="5041181"/>
<proteinExistence type="predicted"/>
<sequence>MIFSGSLRTTTPEQKSQIRTKKHFEVKHDLEDQLLSLKIFKQLEHHLKHQNQKAHFPYFQS</sequence>
<dbReference type="KEGG" id="ptm:GSPATT00002967001"/>
<dbReference type="HOGENOM" id="CLU_2927565_0_0_1"/>
<organism evidence="1 2">
    <name type="scientific">Paramecium tetraurelia</name>
    <dbReference type="NCBI Taxonomy" id="5888"/>
    <lineage>
        <taxon>Eukaryota</taxon>
        <taxon>Sar</taxon>
        <taxon>Alveolata</taxon>
        <taxon>Ciliophora</taxon>
        <taxon>Intramacronucleata</taxon>
        <taxon>Oligohymenophorea</taxon>
        <taxon>Peniculida</taxon>
        <taxon>Parameciidae</taxon>
        <taxon>Paramecium</taxon>
    </lineage>
</organism>
<protein>
    <submittedName>
        <fullName evidence="1">Uncharacterized protein</fullName>
    </submittedName>
</protein>
<dbReference type="EMBL" id="CT868649">
    <property type="protein sequence ID" value="CAK87999.1"/>
    <property type="molecule type" value="Genomic_DNA"/>
</dbReference>